<evidence type="ECO:0000313" key="19">
    <source>
        <dbReference type="Proteomes" id="UP000006562"/>
    </source>
</evidence>
<dbReference type="SUPFAM" id="SSF56601">
    <property type="entry name" value="beta-lactamase/transpeptidase-like"/>
    <property type="match status" value="1"/>
</dbReference>
<evidence type="ECO:0000256" key="13">
    <source>
        <dbReference type="ARBA" id="ARBA00034000"/>
    </source>
</evidence>
<dbReference type="InterPro" id="IPR036138">
    <property type="entry name" value="PBP_dimer_sf"/>
</dbReference>
<keyword evidence="7 15" id="KW-0812">Transmembrane</keyword>
<evidence type="ECO:0000256" key="6">
    <source>
        <dbReference type="ARBA" id="ARBA00022475"/>
    </source>
</evidence>
<feature type="transmembrane region" description="Helical" evidence="15">
    <location>
        <begin position="20"/>
        <end position="38"/>
    </location>
</feature>
<reference evidence="19" key="2">
    <citation type="journal article" date="2011" name="J. Biotechnol.">
        <title>Genome sequence of B. amyloliquefaciens type strain DSM7(T) reveals differences to plant-associated B. amyloliquefaciens FZB42.</title>
        <authorList>
            <person name="Ruckert C."/>
            <person name="Blom J."/>
            <person name="Chen X."/>
            <person name="Reva O."/>
            <person name="Borriss R."/>
        </authorList>
    </citation>
    <scope>NUCLEOTIDE SEQUENCE [LARGE SCALE GENOMIC DNA]</scope>
    <source>
        <strain evidence="19">DSM 7</strain>
    </source>
</reference>
<keyword evidence="10 15" id="KW-1133">Transmembrane helix</keyword>
<keyword evidence="8" id="KW-0133">Cell shape</keyword>
<evidence type="ECO:0000313" key="18">
    <source>
        <dbReference type="EMBL" id="CBI43525.1"/>
    </source>
</evidence>
<comment type="catalytic activity">
    <reaction evidence="13">
        <text>Preferential cleavage: (Ac)2-L-Lys-D-Ala-|-D-Ala. Also transpeptidation of peptidyl-alanyl moieties that are N-acyl substituents of D-alanine.</text>
        <dbReference type="EC" id="3.4.16.4"/>
    </reaction>
</comment>
<keyword evidence="12" id="KW-0961">Cell wall biogenesis/degradation</keyword>
<dbReference type="AlphaFoldDB" id="A0A9P1NII7"/>
<evidence type="ECO:0000256" key="1">
    <source>
        <dbReference type="ARBA" id="ARBA00004167"/>
    </source>
</evidence>
<dbReference type="SUPFAM" id="SSF56519">
    <property type="entry name" value="Penicillin binding protein dimerisation domain"/>
    <property type="match status" value="1"/>
</dbReference>
<feature type="compositionally biased region" description="Basic and acidic residues" evidence="14">
    <location>
        <begin position="691"/>
        <end position="710"/>
    </location>
</feature>
<evidence type="ECO:0000256" key="2">
    <source>
        <dbReference type="ARBA" id="ARBA00004236"/>
    </source>
</evidence>
<evidence type="ECO:0000256" key="14">
    <source>
        <dbReference type="SAM" id="MobiDB-lite"/>
    </source>
</evidence>
<evidence type="ECO:0000256" key="7">
    <source>
        <dbReference type="ARBA" id="ARBA00022692"/>
    </source>
</evidence>
<dbReference type="RefSeq" id="WP_013352892.1">
    <property type="nucleotide sequence ID" value="NC_014551.1"/>
</dbReference>
<feature type="domain" description="Penicillin-binding protein dimerisation" evidence="17">
    <location>
        <begin position="66"/>
        <end position="305"/>
    </location>
</feature>
<evidence type="ECO:0000256" key="5">
    <source>
        <dbReference type="ARBA" id="ARBA00012448"/>
    </source>
</evidence>
<dbReference type="GO" id="GO:0009002">
    <property type="term" value="F:serine-type D-Ala-D-Ala carboxypeptidase activity"/>
    <property type="evidence" value="ECO:0007669"/>
    <property type="project" value="UniProtKB-EC"/>
</dbReference>
<dbReference type="InterPro" id="IPR012338">
    <property type="entry name" value="Beta-lactam/transpept-like"/>
</dbReference>
<organism evidence="18 19">
    <name type="scientific">Bacillus amyloliquefaciens (strain ATCC 23350 / DSM 7 / BCRC 11601 / CCUG 28519 / NBRC 15535 / NRRL B-14393 / F)</name>
    <dbReference type="NCBI Taxonomy" id="692420"/>
    <lineage>
        <taxon>Bacteria</taxon>
        <taxon>Bacillati</taxon>
        <taxon>Bacillota</taxon>
        <taxon>Bacilli</taxon>
        <taxon>Bacillales</taxon>
        <taxon>Bacillaceae</taxon>
        <taxon>Bacillus</taxon>
        <taxon>Bacillus amyloliquefaciens group</taxon>
    </lineage>
</organism>
<protein>
    <recommendedName>
        <fullName evidence="5">serine-type D-Ala-D-Ala carboxypeptidase</fullName>
        <ecNumber evidence="5">3.4.16.4</ecNumber>
    </recommendedName>
</protein>
<dbReference type="KEGG" id="bao:BAMF_2399"/>
<keyword evidence="9" id="KW-0573">Peptidoglycan synthesis</keyword>
<dbReference type="GO" id="GO:0071555">
    <property type="term" value="P:cell wall organization"/>
    <property type="evidence" value="ECO:0007669"/>
    <property type="project" value="UniProtKB-KW"/>
</dbReference>
<comment type="pathway">
    <text evidence="3">Cell wall biogenesis; peptidoglycan biosynthesis.</text>
</comment>
<keyword evidence="19" id="KW-1185">Reference proteome</keyword>
<feature type="domain" description="Penicillin-binding protein transpeptidase" evidence="16">
    <location>
        <begin position="353"/>
        <end position="677"/>
    </location>
</feature>
<dbReference type="GO" id="GO:0009252">
    <property type="term" value="P:peptidoglycan biosynthetic process"/>
    <property type="evidence" value="ECO:0007669"/>
    <property type="project" value="UniProtKB-KW"/>
</dbReference>
<evidence type="ECO:0000256" key="8">
    <source>
        <dbReference type="ARBA" id="ARBA00022960"/>
    </source>
</evidence>
<comment type="similarity">
    <text evidence="4">Belongs to the transpeptidase family.</text>
</comment>
<evidence type="ECO:0000256" key="10">
    <source>
        <dbReference type="ARBA" id="ARBA00022989"/>
    </source>
</evidence>
<evidence type="ECO:0000259" key="16">
    <source>
        <dbReference type="Pfam" id="PF00905"/>
    </source>
</evidence>
<reference evidence="18 19" key="1">
    <citation type="journal article" date="2011" name="Int. J. Syst. Evol. Microbiol.">
        <title>Relationship of Bacillus amyloliquefaciens clades associated with strains DSM 7T and FZB42T: a proposal for Bacillus amyloliquefaciens subsp. amyloliquefaciens subsp. nov. and Bacillus amyloliquefaciens subsp. plantarum subsp. nov. based on complete genome sequence comparisons.</title>
        <authorList>
            <person name="Borriss R."/>
            <person name="Chen X.H."/>
            <person name="Rueckert C."/>
            <person name="Blom J."/>
            <person name="Becker A."/>
            <person name="Baumgarth B."/>
            <person name="Fan B."/>
            <person name="Pukall R."/>
            <person name="Schumann P."/>
            <person name="Sproer C."/>
            <person name="Junge H."/>
            <person name="Vater J."/>
            <person name="Puhler A."/>
            <person name="Klenk H.P."/>
        </authorList>
    </citation>
    <scope>NUCLEOTIDE SEQUENCE [LARGE SCALE GENOMIC DNA]</scope>
    <source>
        <strain evidence="19">DSM 7</strain>
    </source>
</reference>
<keyword evidence="6" id="KW-1003">Cell membrane</keyword>
<dbReference type="GO" id="GO:0071972">
    <property type="term" value="F:peptidoglycan L,D-transpeptidase activity"/>
    <property type="evidence" value="ECO:0007669"/>
    <property type="project" value="TreeGrafter"/>
</dbReference>
<dbReference type="Proteomes" id="UP000006562">
    <property type="component" value="Chromosome"/>
</dbReference>
<sequence>MRRNKKKIAVNKEKKKSLPIRLNFLFLAAFLIFTWIIVELGIKQIVQGDDYKNAANKQEESDVSTAVPRGKIYDRNLNPIVTNKALNAITYTRSASTTQAQRLKIAKKLSGMIKVSTKKVTERDKKDYWMLTRPDEAKKLITAKEKQKAEDKKLSDDDLYQLQLKRITDKQLNELTSKDMQVLAIKRQMDSGYSLTPQYIKNEGVSAKEMAVVSEHLDELPGVDVTSDWERSYPNKGLLKSVLGSVSSSNEGLPSNLLEHYLSLGYSRNDRVGKSYLEYQYENLLQGQKEKVRNVTDSSGNVTDTETVTKGKAGDDLVLTIDTELQKDVEKIIEKNLRAAKARPSTQLLDRAFVVMMDPRNGEVLTMAGKQIKQVNGKYKIDDYALGTMTSSYNMGSAVKGATLLTGYQTGAIKIGNIFTDEVLNIKDSPPKKSVSVMGPINDLTALERSSNVYMFKTAIAIGKGKYISGHSLPLDYSAFDKFRYYFSEFGLGVKTGIDLPNEATGYVGTKRQSGFLLDFAIGQFDTYTPLQMAQYVSTIANGGFRMKPQIVKEVRKPDSKKGIGAVVESVNPEVMNRLDMTESEIKRVQQGFKLVMQGAQGTARANFANKSYNPAGKTGTAQAFYDGPIKSRTGASTYNTTLVAYAPADHPEVAISVVVPWAYENYNDRYSITNDIGEAVLDKYFELKKKQEENNTKQKNEDKIQKDAENGNTNN</sequence>
<dbReference type="EC" id="3.4.16.4" evidence="5"/>
<dbReference type="FunFam" id="1.10.10.1230:FF:000001">
    <property type="entry name" value="Penicillin-binding protein 3"/>
    <property type="match status" value="1"/>
</dbReference>
<dbReference type="EMBL" id="FN597644">
    <property type="protein sequence ID" value="CBI43525.1"/>
    <property type="molecule type" value="Genomic_DNA"/>
</dbReference>
<dbReference type="InterPro" id="IPR005311">
    <property type="entry name" value="PBP_dimer"/>
</dbReference>
<proteinExistence type="inferred from homology"/>
<dbReference type="InterPro" id="IPR001460">
    <property type="entry name" value="PCN-bd_Tpept"/>
</dbReference>
<keyword evidence="11 15" id="KW-0472">Membrane</keyword>
<evidence type="ECO:0000256" key="4">
    <source>
        <dbReference type="ARBA" id="ARBA00007171"/>
    </source>
</evidence>
<dbReference type="Gene3D" id="3.40.710.10">
    <property type="entry name" value="DD-peptidase/beta-lactamase superfamily"/>
    <property type="match status" value="1"/>
</dbReference>
<evidence type="ECO:0000259" key="17">
    <source>
        <dbReference type="Pfam" id="PF03717"/>
    </source>
</evidence>
<dbReference type="Pfam" id="PF03717">
    <property type="entry name" value="PBP_dimer"/>
    <property type="match status" value="1"/>
</dbReference>
<gene>
    <name evidence="18" type="primary">pbpA</name>
    <name evidence="18" type="ordered locus">BAMF_2399</name>
</gene>
<feature type="region of interest" description="Disordered" evidence="14">
    <location>
        <begin position="691"/>
        <end position="716"/>
    </location>
</feature>
<dbReference type="GO" id="GO:0008360">
    <property type="term" value="P:regulation of cell shape"/>
    <property type="evidence" value="ECO:0007669"/>
    <property type="project" value="UniProtKB-KW"/>
</dbReference>
<evidence type="ECO:0000256" key="3">
    <source>
        <dbReference type="ARBA" id="ARBA00004752"/>
    </source>
</evidence>
<dbReference type="GO" id="GO:0008658">
    <property type="term" value="F:penicillin binding"/>
    <property type="evidence" value="ECO:0007669"/>
    <property type="project" value="InterPro"/>
</dbReference>
<dbReference type="PANTHER" id="PTHR30627">
    <property type="entry name" value="PEPTIDOGLYCAN D,D-TRANSPEPTIDASE"/>
    <property type="match status" value="1"/>
</dbReference>
<name>A0A9P1NII7_BACAS</name>
<dbReference type="InterPro" id="IPR050515">
    <property type="entry name" value="Beta-lactam/transpept"/>
</dbReference>
<dbReference type="Pfam" id="PF00905">
    <property type="entry name" value="Transpeptidase"/>
    <property type="match status" value="1"/>
</dbReference>
<evidence type="ECO:0000256" key="9">
    <source>
        <dbReference type="ARBA" id="ARBA00022984"/>
    </source>
</evidence>
<evidence type="ECO:0000256" key="11">
    <source>
        <dbReference type="ARBA" id="ARBA00023136"/>
    </source>
</evidence>
<dbReference type="GO" id="GO:0005886">
    <property type="term" value="C:plasma membrane"/>
    <property type="evidence" value="ECO:0007669"/>
    <property type="project" value="UniProtKB-SubCell"/>
</dbReference>
<dbReference type="Gene3D" id="3.90.1310.10">
    <property type="entry name" value="Penicillin-binding protein 2a (Domain 2)"/>
    <property type="match status" value="1"/>
</dbReference>
<evidence type="ECO:0000256" key="12">
    <source>
        <dbReference type="ARBA" id="ARBA00023316"/>
    </source>
</evidence>
<accession>A0A9P1NII7</accession>
<dbReference type="PANTHER" id="PTHR30627:SF2">
    <property type="entry name" value="PEPTIDOGLYCAN D,D-TRANSPEPTIDASE MRDA"/>
    <property type="match status" value="1"/>
</dbReference>
<evidence type="ECO:0000256" key="15">
    <source>
        <dbReference type="SAM" id="Phobius"/>
    </source>
</evidence>
<comment type="subcellular location">
    <subcellularLocation>
        <location evidence="2">Cell membrane</location>
    </subcellularLocation>
    <subcellularLocation>
        <location evidence="1">Membrane</location>
        <topology evidence="1">Single-pass membrane protein</topology>
    </subcellularLocation>
</comment>
<dbReference type="Gene3D" id="1.10.10.1230">
    <property type="entry name" value="Penicillin-binding protein, N-terminal non-catalytic domain, head sub-domain"/>
    <property type="match status" value="1"/>
</dbReference>